<comment type="caution">
    <text evidence="2">The sequence shown here is derived from an EMBL/GenBank/DDBJ whole genome shotgun (WGS) entry which is preliminary data.</text>
</comment>
<protein>
    <submittedName>
        <fullName evidence="2">Uncharacterized protein</fullName>
    </submittedName>
</protein>
<proteinExistence type="predicted"/>
<accession>A0A448XIY6</accession>
<feature type="compositionally biased region" description="Basic and acidic residues" evidence="1">
    <location>
        <begin position="1"/>
        <end position="17"/>
    </location>
</feature>
<dbReference type="Proteomes" id="UP000784294">
    <property type="component" value="Unassembled WGS sequence"/>
</dbReference>
<reference evidence="2" key="1">
    <citation type="submission" date="2018-11" db="EMBL/GenBank/DDBJ databases">
        <authorList>
            <consortium name="Pathogen Informatics"/>
        </authorList>
    </citation>
    <scope>NUCLEOTIDE SEQUENCE</scope>
</reference>
<gene>
    <name evidence="2" type="ORF">PXEA_LOCUS31228</name>
</gene>
<feature type="region of interest" description="Disordered" evidence="1">
    <location>
        <begin position="1"/>
        <end position="30"/>
    </location>
</feature>
<evidence type="ECO:0000313" key="2">
    <source>
        <dbReference type="EMBL" id="VEL37788.1"/>
    </source>
</evidence>
<organism evidence="2 3">
    <name type="scientific">Protopolystoma xenopodis</name>
    <dbReference type="NCBI Taxonomy" id="117903"/>
    <lineage>
        <taxon>Eukaryota</taxon>
        <taxon>Metazoa</taxon>
        <taxon>Spiralia</taxon>
        <taxon>Lophotrochozoa</taxon>
        <taxon>Platyhelminthes</taxon>
        <taxon>Monogenea</taxon>
        <taxon>Polyopisthocotylea</taxon>
        <taxon>Polystomatidea</taxon>
        <taxon>Polystomatidae</taxon>
        <taxon>Protopolystoma</taxon>
    </lineage>
</organism>
<name>A0A448XIY6_9PLAT</name>
<keyword evidence="3" id="KW-1185">Reference proteome</keyword>
<dbReference type="AlphaFoldDB" id="A0A448XIY6"/>
<evidence type="ECO:0000256" key="1">
    <source>
        <dbReference type="SAM" id="MobiDB-lite"/>
    </source>
</evidence>
<sequence>MPELEPEPRSVKSEVSRMNECPSSELDLLTDTSSVSKEHLLDKFTDFAGTWQTYESRAKADDARSAQVTAEPQRAPINPTLSRVEELVCVSKHSEPNHAFGG</sequence>
<evidence type="ECO:0000313" key="3">
    <source>
        <dbReference type="Proteomes" id="UP000784294"/>
    </source>
</evidence>
<dbReference type="EMBL" id="CAAALY010255970">
    <property type="protein sequence ID" value="VEL37788.1"/>
    <property type="molecule type" value="Genomic_DNA"/>
</dbReference>